<accession>A0A7C4AHR8</accession>
<reference evidence="8" key="1">
    <citation type="journal article" date="2020" name="mSystems">
        <title>Genome- and Community-Level Interaction Insights into Carbon Utilization and Element Cycling Functions of Hydrothermarchaeota in Hydrothermal Sediment.</title>
        <authorList>
            <person name="Zhou Z."/>
            <person name="Liu Y."/>
            <person name="Xu W."/>
            <person name="Pan J."/>
            <person name="Luo Z.H."/>
            <person name="Li M."/>
        </authorList>
    </citation>
    <scope>NUCLEOTIDE SEQUENCE [LARGE SCALE GENOMIC DNA]</scope>
    <source>
        <strain evidence="8">SpSt-413</strain>
    </source>
</reference>
<dbReference type="Pfam" id="PF11700">
    <property type="entry name" value="ATG22"/>
    <property type="match status" value="1"/>
</dbReference>
<feature type="domain" description="Major facilitator superfamily (MFS) profile" evidence="7">
    <location>
        <begin position="249"/>
        <end position="431"/>
    </location>
</feature>
<proteinExistence type="predicted"/>
<feature type="transmembrane region" description="Helical" evidence="6">
    <location>
        <begin position="253"/>
        <end position="274"/>
    </location>
</feature>
<evidence type="ECO:0000256" key="3">
    <source>
        <dbReference type="ARBA" id="ARBA00022692"/>
    </source>
</evidence>
<keyword evidence="3 6" id="KW-0812">Transmembrane</keyword>
<feature type="transmembrane region" description="Helical" evidence="6">
    <location>
        <begin position="286"/>
        <end position="308"/>
    </location>
</feature>
<evidence type="ECO:0000313" key="8">
    <source>
        <dbReference type="EMBL" id="HGG93043.1"/>
    </source>
</evidence>
<dbReference type="PANTHER" id="PTHR23519">
    <property type="entry name" value="AUTOPHAGY-RELATED PROTEIN 22"/>
    <property type="match status" value="1"/>
</dbReference>
<keyword evidence="4 6" id="KW-1133">Transmembrane helix</keyword>
<dbReference type="GO" id="GO:0022857">
    <property type="term" value="F:transmembrane transporter activity"/>
    <property type="evidence" value="ECO:0007669"/>
    <property type="project" value="InterPro"/>
</dbReference>
<feature type="transmembrane region" description="Helical" evidence="6">
    <location>
        <begin position="374"/>
        <end position="394"/>
    </location>
</feature>
<dbReference type="InterPro" id="IPR020846">
    <property type="entry name" value="MFS_dom"/>
</dbReference>
<organism evidence="8">
    <name type="scientific">Fundidesulfovibrio putealis</name>
    <dbReference type="NCBI Taxonomy" id="270496"/>
    <lineage>
        <taxon>Bacteria</taxon>
        <taxon>Pseudomonadati</taxon>
        <taxon>Thermodesulfobacteriota</taxon>
        <taxon>Desulfovibrionia</taxon>
        <taxon>Desulfovibrionales</taxon>
        <taxon>Desulfovibrionaceae</taxon>
        <taxon>Fundidesulfovibrio</taxon>
    </lineage>
</organism>
<gene>
    <name evidence="8" type="ORF">ENR59_08865</name>
</gene>
<evidence type="ECO:0000256" key="5">
    <source>
        <dbReference type="ARBA" id="ARBA00023136"/>
    </source>
</evidence>
<comment type="subcellular location">
    <subcellularLocation>
        <location evidence="1">Endomembrane system</location>
        <topology evidence="1">Multi-pass membrane protein</topology>
    </subcellularLocation>
</comment>
<dbReference type="SUPFAM" id="SSF103473">
    <property type="entry name" value="MFS general substrate transporter"/>
    <property type="match status" value="1"/>
</dbReference>
<dbReference type="InterPro" id="IPR024671">
    <property type="entry name" value="Atg22-like"/>
</dbReference>
<feature type="transmembrane region" description="Helical" evidence="6">
    <location>
        <begin position="158"/>
        <end position="180"/>
    </location>
</feature>
<keyword evidence="2" id="KW-0813">Transport</keyword>
<feature type="transmembrane region" description="Helical" evidence="6">
    <location>
        <begin position="86"/>
        <end position="104"/>
    </location>
</feature>
<dbReference type="InterPro" id="IPR036259">
    <property type="entry name" value="MFS_trans_sf"/>
</dbReference>
<feature type="transmembrane region" description="Helical" evidence="6">
    <location>
        <begin position="340"/>
        <end position="362"/>
    </location>
</feature>
<evidence type="ECO:0000256" key="1">
    <source>
        <dbReference type="ARBA" id="ARBA00004127"/>
    </source>
</evidence>
<evidence type="ECO:0000259" key="7">
    <source>
        <dbReference type="PROSITE" id="PS50850"/>
    </source>
</evidence>
<dbReference type="InterPro" id="IPR050495">
    <property type="entry name" value="ATG22/LtaA_families"/>
</dbReference>
<dbReference type="Gene3D" id="1.20.1250.20">
    <property type="entry name" value="MFS general substrate transporter like domains"/>
    <property type="match status" value="1"/>
</dbReference>
<dbReference type="GO" id="GO:0012505">
    <property type="term" value="C:endomembrane system"/>
    <property type="evidence" value="ECO:0007669"/>
    <property type="project" value="UniProtKB-SubCell"/>
</dbReference>
<feature type="transmembrane region" description="Helical" evidence="6">
    <location>
        <begin position="54"/>
        <end position="74"/>
    </location>
</feature>
<evidence type="ECO:0000256" key="2">
    <source>
        <dbReference type="ARBA" id="ARBA00022448"/>
    </source>
</evidence>
<evidence type="ECO:0000256" key="6">
    <source>
        <dbReference type="SAM" id="Phobius"/>
    </source>
</evidence>
<name>A0A7C4AHR8_9BACT</name>
<keyword evidence="5 6" id="KW-0472">Membrane</keyword>
<dbReference type="PANTHER" id="PTHR23519:SF1">
    <property type="entry name" value="AUTOPHAGY-RELATED PROTEIN 22"/>
    <property type="match status" value="1"/>
</dbReference>
<feature type="transmembrane region" description="Helical" evidence="6">
    <location>
        <begin position="315"/>
        <end position="334"/>
    </location>
</feature>
<dbReference type="EMBL" id="DSRP01000612">
    <property type="protein sequence ID" value="HGG93043.1"/>
    <property type="molecule type" value="Genomic_DNA"/>
</dbReference>
<sequence length="431" mass="43542">MSLSRPALGWALYDFAASAYATSVATALLPAYFAAVVAPRGLEALGQDIPAVSLWGYASSLAAVLVFLLAPVVGATADAAGRRGRFLACCVLVGGAAVLGLGGVGPGDALRALGLFVLAHVAYNVGNALYDAYLPDLAAMEPTSGGGGRSGRDRLSSLGYAFGYAGGGLNLALCLGLVAGSGQLGLTQEAGVRLGMVLAGLWWLGAGLFSVAGLPSPATRRPWPGFVAAARRGVADTLAAGRTVLARRGARRFLLAFFLYNDGVQTVISMAVIFGKEELGLSDTALLLTLLGIQAIALAGAVGFGRLAGAVGTKAALMLALAVWTGAALYGRTIAGATDYYILGAVIGVALGGSQALSRSLFSGVIPRGESAVYFGFYAVLARLSAVFGPLLFAVVRQMTGSSRPAVLALSVLFLAGMAVLAGLKPEDAHA</sequence>
<dbReference type="AlphaFoldDB" id="A0A7C4AHR8"/>
<feature type="transmembrane region" description="Helical" evidence="6">
    <location>
        <begin position="192"/>
        <end position="214"/>
    </location>
</feature>
<protein>
    <submittedName>
        <fullName evidence="8">MFS transporter</fullName>
    </submittedName>
</protein>
<feature type="transmembrane region" description="Helical" evidence="6">
    <location>
        <begin position="110"/>
        <end position="130"/>
    </location>
</feature>
<feature type="transmembrane region" description="Helical" evidence="6">
    <location>
        <begin position="12"/>
        <end position="34"/>
    </location>
</feature>
<evidence type="ECO:0000256" key="4">
    <source>
        <dbReference type="ARBA" id="ARBA00022989"/>
    </source>
</evidence>
<comment type="caution">
    <text evidence="8">The sequence shown here is derived from an EMBL/GenBank/DDBJ whole genome shotgun (WGS) entry which is preliminary data.</text>
</comment>
<feature type="transmembrane region" description="Helical" evidence="6">
    <location>
        <begin position="406"/>
        <end position="424"/>
    </location>
</feature>
<dbReference type="PROSITE" id="PS50850">
    <property type="entry name" value="MFS"/>
    <property type="match status" value="1"/>
</dbReference>